<gene>
    <name evidence="2" type="ORF">AOPFMNJM_3840</name>
</gene>
<proteinExistence type="predicted"/>
<organism evidence="2 3">
    <name type="scientific">Methylobacterium jeotgali</name>
    <dbReference type="NCBI Taxonomy" id="381630"/>
    <lineage>
        <taxon>Bacteria</taxon>
        <taxon>Pseudomonadati</taxon>
        <taxon>Pseudomonadota</taxon>
        <taxon>Alphaproteobacteria</taxon>
        <taxon>Hyphomicrobiales</taxon>
        <taxon>Methylobacteriaceae</taxon>
        <taxon>Methylobacterium</taxon>
    </lineage>
</organism>
<feature type="region of interest" description="Disordered" evidence="1">
    <location>
        <begin position="58"/>
        <end position="80"/>
    </location>
</feature>
<dbReference type="PROSITE" id="PS51257">
    <property type="entry name" value="PROKAR_LIPOPROTEIN"/>
    <property type="match status" value="1"/>
</dbReference>
<comment type="caution">
    <text evidence="2">The sequence shown here is derived from an EMBL/GenBank/DDBJ whole genome shotgun (WGS) entry which is preliminary data.</text>
</comment>
<sequence length="80" mass="8399">MKDAAASPGGSRLSLSLCLAGALVACGLGLGLRRAIPVIPVDEPFREVLRFYRSLPPLPAREGRSVAPPASNTPETRAPY</sequence>
<dbReference type="RefSeq" id="WP_238278236.1">
    <property type="nucleotide sequence ID" value="NZ_BPQR01000081.1"/>
</dbReference>
<reference evidence="2" key="2">
    <citation type="submission" date="2021-08" db="EMBL/GenBank/DDBJ databases">
        <authorList>
            <person name="Tani A."/>
            <person name="Ola A."/>
            <person name="Ogura Y."/>
            <person name="Katsura K."/>
            <person name="Hayashi T."/>
        </authorList>
    </citation>
    <scope>NUCLEOTIDE SEQUENCE</scope>
    <source>
        <strain evidence="2">LMG 23639</strain>
    </source>
</reference>
<evidence type="ECO:0000256" key="1">
    <source>
        <dbReference type="SAM" id="MobiDB-lite"/>
    </source>
</evidence>
<evidence type="ECO:0000313" key="3">
    <source>
        <dbReference type="Proteomes" id="UP001055102"/>
    </source>
</evidence>
<dbReference type="EMBL" id="BPQR01000081">
    <property type="protein sequence ID" value="GJE08501.1"/>
    <property type="molecule type" value="Genomic_DNA"/>
</dbReference>
<name>A0ABQ4SZ67_9HYPH</name>
<evidence type="ECO:0000313" key="2">
    <source>
        <dbReference type="EMBL" id="GJE08501.1"/>
    </source>
</evidence>
<dbReference type="Proteomes" id="UP001055102">
    <property type="component" value="Unassembled WGS sequence"/>
</dbReference>
<accession>A0ABQ4SZ67</accession>
<keyword evidence="3" id="KW-1185">Reference proteome</keyword>
<protein>
    <submittedName>
        <fullName evidence="2">Uncharacterized protein</fullName>
    </submittedName>
</protein>
<feature type="compositionally biased region" description="Polar residues" evidence="1">
    <location>
        <begin position="70"/>
        <end position="80"/>
    </location>
</feature>
<reference evidence="2" key="1">
    <citation type="journal article" date="2021" name="Front. Microbiol.">
        <title>Comprehensive Comparative Genomics and Phenotyping of Methylobacterium Species.</title>
        <authorList>
            <person name="Alessa O."/>
            <person name="Ogura Y."/>
            <person name="Fujitani Y."/>
            <person name="Takami H."/>
            <person name="Hayashi T."/>
            <person name="Sahin N."/>
            <person name="Tani A."/>
        </authorList>
    </citation>
    <scope>NUCLEOTIDE SEQUENCE</scope>
    <source>
        <strain evidence="2">LMG 23639</strain>
    </source>
</reference>